<evidence type="ECO:0000259" key="9">
    <source>
        <dbReference type="PROSITE" id="PS50929"/>
    </source>
</evidence>
<comment type="subcellular location">
    <subcellularLocation>
        <location evidence="1">Cell membrane</location>
        <topology evidence="1">Multi-pass membrane protein</topology>
    </subcellularLocation>
</comment>
<feature type="transmembrane region" description="Helical" evidence="7">
    <location>
        <begin position="55"/>
        <end position="76"/>
    </location>
</feature>
<dbReference type="InterPro" id="IPR036640">
    <property type="entry name" value="ABC1_TM_sf"/>
</dbReference>
<dbReference type="InterPro" id="IPR039421">
    <property type="entry name" value="Type_1_exporter"/>
</dbReference>
<evidence type="ECO:0000256" key="5">
    <source>
        <dbReference type="ARBA" id="ARBA00022989"/>
    </source>
</evidence>
<feature type="domain" description="ABC transmembrane type-1" evidence="9">
    <location>
        <begin position="19"/>
        <end position="299"/>
    </location>
</feature>
<dbReference type="SUPFAM" id="SSF52540">
    <property type="entry name" value="P-loop containing nucleoside triphosphate hydrolases"/>
    <property type="match status" value="1"/>
</dbReference>
<dbReference type="FunFam" id="3.40.50.300:FF:001443">
    <property type="entry name" value="ABC transporter, ATP-binding protein"/>
    <property type="match status" value="1"/>
</dbReference>
<dbReference type="eggNOG" id="COG1132">
    <property type="taxonomic scope" value="Bacteria"/>
</dbReference>
<evidence type="ECO:0000313" key="11">
    <source>
        <dbReference type="Proteomes" id="UP000014541"/>
    </source>
</evidence>
<keyword evidence="5 7" id="KW-1133">Transmembrane helix</keyword>
<organism evidence="10 11">
    <name type="scientific">Treponema maltophilum ATCC 51939</name>
    <dbReference type="NCBI Taxonomy" id="1125699"/>
    <lineage>
        <taxon>Bacteria</taxon>
        <taxon>Pseudomonadati</taxon>
        <taxon>Spirochaetota</taxon>
        <taxon>Spirochaetia</taxon>
        <taxon>Spirochaetales</taxon>
        <taxon>Treponemataceae</taxon>
        <taxon>Treponema</taxon>
    </lineage>
</organism>
<proteinExistence type="predicted"/>
<dbReference type="PROSITE" id="PS00211">
    <property type="entry name" value="ABC_TRANSPORTER_1"/>
    <property type="match status" value="1"/>
</dbReference>
<evidence type="ECO:0008006" key="12">
    <source>
        <dbReference type="Google" id="ProtNLM"/>
    </source>
</evidence>
<dbReference type="InterPro" id="IPR011527">
    <property type="entry name" value="ABC1_TM_dom"/>
</dbReference>
<dbReference type="RefSeq" id="WP_016526444.1">
    <property type="nucleotide sequence ID" value="NZ_KE332518.1"/>
</dbReference>
<evidence type="ECO:0000256" key="6">
    <source>
        <dbReference type="ARBA" id="ARBA00023136"/>
    </source>
</evidence>
<dbReference type="SMART" id="SM00382">
    <property type="entry name" value="AAA"/>
    <property type="match status" value="1"/>
</dbReference>
<dbReference type="PATRIC" id="fig|1125699.3.peg.2210"/>
<evidence type="ECO:0000256" key="7">
    <source>
        <dbReference type="SAM" id="Phobius"/>
    </source>
</evidence>
<keyword evidence="6 7" id="KW-0472">Membrane</keyword>
<keyword evidence="11" id="KW-1185">Reference proteome</keyword>
<keyword evidence="4" id="KW-0067">ATP-binding</keyword>
<dbReference type="InterPro" id="IPR003593">
    <property type="entry name" value="AAA+_ATPase"/>
</dbReference>
<dbReference type="PANTHER" id="PTHR24221:SF397">
    <property type="entry name" value="ABC TRANSPORTER, ATP-BINDING TRANSMEMBRANE PROTEIN"/>
    <property type="match status" value="1"/>
</dbReference>
<dbReference type="OrthoDB" id="9762778at2"/>
<dbReference type="AlphaFoldDB" id="S3K2V5"/>
<dbReference type="InterPro" id="IPR017871">
    <property type="entry name" value="ABC_transporter-like_CS"/>
</dbReference>
<accession>S3K2V5</accession>
<dbReference type="GO" id="GO:0005886">
    <property type="term" value="C:plasma membrane"/>
    <property type="evidence" value="ECO:0007669"/>
    <property type="project" value="UniProtKB-SubCell"/>
</dbReference>
<dbReference type="PROSITE" id="PS50929">
    <property type="entry name" value="ABC_TM1F"/>
    <property type="match status" value="1"/>
</dbReference>
<dbReference type="Proteomes" id="UP000014541">
    <property type="component" value="Unassembled WGS sequence"/>
</dbReference>
<evidence type="ECO:0000256" key="2">
    <source>
        <dbReference type="ARBA" id="ARBA00022692"/>
    </source>
</evidence>
<feature type="domain" description="ABC transporter" evidence="8">
    <location>
        <begin position="329"/>
        <end position="563"/>
    </location>
</feature>
<evidence type="ECO:0000256" key="3">
    <source>
        <dbReference type="ARBA" id="ARBA00022741"/>
    </source>
</evidence>
<dbReference type="HOGENOM" id="CLU_000604_84_9_12"/>
<keyword evidence="3" id="KW-0547">Nucleotide-binding</keyword>
<dbReference type="GO" id="GO:0005524">
    <property type="term" value="F:ATP binding"/>
    <property type="evidence" value="ECO:0007669"/>
    <property type="project" value="UniProtKB-KW"/>
</dbReference>
<dbReference type="GO" id="GO:0140359">
    <property type="term" value="F:ABC-type transporter activity"/>
    <property type="evidence" value="ECO:0007669"/>
    <property type="project" value="InterPro"/>
</dbReference>
<feature type="transmembrane region" description="Helical" evidence="7">
    <location>
        <begin position="139"/>
        <end position="172"/>
    </location>
</feature>
<dbReference type="InterPro" id="IPR027417">
    <property type="entry name" value="P-loop_NTPase"/>
</dbReference>
<gene>
    <name evidence="10" type="ORF">HMPREF9194_02190</name>
</gene>
<dbReference type="Pfam" id="PF00664">
    <property type="entry name" value="ABC_membrane"/>
    <property type="match status" value="1"/>
</dbReference>
<dbReference type="PROSITE" id="PS50893">
    <property type="entry name" value="ABC_TRANSPORTER_2"/>
    <property type="match status" value="1"/>
</dbReference>
<dbReference type="Gene3D" id="3.40.50.300">
    <property type="entry name" value="P-loop containing nucleotide triphosphate hydrolases"/>
    <property type="match status" value="1"/>
</dbReference>
<dbReference type="Pfam" id="PF00005">
    <property type="entry name" value="ABC_tran"/>
    <property type="match status" value="1"/>
</dbReference>
<evidence type="ECO:0000259" key="8">
    <source>
        <dbReference type="PROSITE" id="PS50893"/>
    </source>
</evidence>
<dbReference type="InterPro" id="IPR003439">
    <property type="entry name" value="ABC_transporter-like_ATP-bd"/>
</dbReference>
<feature type="transmembrane region" description="Helical" evidence="7">
    <location>
        <begin position="23"/>
        <end position="43"/>
    </location>
</feature>
<comment type="caution">
    <text evidence="10">The sequence shown here is derived from an EMBL/GenBank/DDBJ whole genome shotgun (WGS) entry which is preliminary data.</text>
</comment>
<evidence type="ECO:0000256" key="1">
    <source>
        <dbReference type="ARBA" id="ARBA00004651"/>
    </source>
</evidence>
<sequence>MNKLQKWFGVTESGAKGIVTASVWSMLADISFILPMFLTMFFLQGYFEGTLRPAGFYIGIIAALALVMYVLVHINYNTLYTATFKECKELRVNIADRLKALPLAYFSKHDVSDLSQTVMTDVAAIEHALSHAIPQTIGLVIYLVIIGAMMIAAHPGLGLCVFVPIIISFILLILSKKIQIRETTRDFHKQRERSEFFQETIELQQEIKSYGLTDSVVAKLKGNVDEAEKLHLVVEAHQAIPLNIAMLFLKFSIGCTVFFGLKMYLAGTAPLLYFIGYIIAASRVTDAVAGVEANLAELMYIDSRVKRINELRETETQEGEPASLQHYGIQFENVEFSYNKGQKIIDGISFTAEQNQVTALVGPSGCGKTTVLRLASRLYDYDKGQILIDGKDIAKIDTDSLFDKISIVFQDVGLFNTSIMENIRVGNKNASDDDVKKAARLANCTEFIEALPDGYNTVIGENGSRLSGGERQRLSIARALLKNAPIIILDEISASLDVENEMKIQESLNTLIKGKTVIIISHRLKSIENADKIIVMNEGKIDAEGTHAELLKASPLYRSMIEKSGLTEKYTY</sequence>
<evidence type="ECO:0000313" key="10">
    <source>
        <dbReference type="EMBL" id="EPF31835.1"/>
    </source>
</evidence>
<dbReference type="SUPFAM" id="SSF90123">
    <property type="entry name" value="ABC transporter transmembrane region"/>
    <property type="match status" value="1"/>
</dbReference>
<dbReference type="GO" id="GO:0034040">
    <property type="term" value="F:ATPase-coupled lipid transmembrane transporter activity"/>
    <property type="evidence" value="ECO:0007669"/>
    <property type="project" value="TreeGrafter"/>
</dbReference>
<evidence type="ECO:0000256" key="4">
    <source>
        <dbReference type="ARBA" id="ARBA00022840"/>
    </source>
</evidence>
<dbReference type="STRING" id="1125699.HMPREF9194_02190"/>
<name>S3K2V5_TREMA</name>
<keyword evidence="2 7" id="KW-0812">Transmembrane</keyword>
<reference evidence="10 11" key="1">
    <citation type="submission" date="2013-04" db="EMBL/GenBank/DDBJ databases">
        <title>The Genome Sequence of Treponema maltophilum ATCC 51939.</title>
        <authorList>
            <consortium name="The Broad Institute Genomics Platform"/>
            <person name="Earl A."/>
            <person name="Ward D."/>
            <person name="Feldgarden M."/>
            <person name="Gevers D."/>
            <person name="Leonetti C."/>
            <person name="Blanton J.M."/>
            <person name="Dewhirst F.E."/>
            <person name="Izard J."/>
            <person name="Walker B."/>
            <person name="Young S."/>
            <person name="Zeng Q."/>
            <person name="Gargeya S."/>
            <person name="Fitzgerald M."/>
            <person name="Haas B."/>
            <person name="Abouelleil A."/>
            <person name="Allen A.W."/>
            <person name="Alvarado L."/>
            <person name="Arachchi H.M."/>
            <person name="Berlin A.M."/>
            <person name="Chapman S.B."/>
            <person name="Gainer-Dewar J."/>
            <person name="Goldberg J."/>
            <person name="Griggs A."/>
            <person name="Gujja S."/>
            <person name="Hansen M."/>
            <person name="Howarth C."/>
            <person name="Imamovic A."/>
            <person name="Ireland A."/>
            <person name="Larimer J."/>
            <person name="McCowan C."/>
            <person name="Murphy C."/>
            <person name="Pearson M."/>
            <person name="Poon T.W."/>
            <person name="Priest M."/>
            <person name="Roberts A."/>
            <person name="Saif S."/>
            <person name="Shea T."/>
            <person name="Sisk P."/>
            <person name="Sykes S."/>
            <person name="Wortman J."/>
            <person name="Nusbaum C."/>
            <person name="Birren B."/>
        </authorList>
    </citation>
    <scope>NUCLEOTIDE SEQUENCE [LARGE SCALE GENOMIC DNA]</scope>
    <source>
        <strain evidence="10 11">ATCC 51939</strain>
    </source>
</reference>
<dbReference type="EMBL" id="ATFF01000006">
    <property type="protein sequence ID" value="EPF31835.1"/>
    <property type="molecule type" value="Genomic_DNA"/>
</dbReference>
<dbReference type="Gene3D" id="1.20.1560.10">
    <property type="entry name" value="ABC transporter type 1, transmembrane domain"/>
    <property type="match status" value="1"/>
</dbReference>
<dbReference type="PANTHER" id="PTHR24221">
    <property type="entry name" value="ATP-BINDING CASSETTE SUB-FAMILY B"/>
    <property type="match status" value="1"/>
</dbReference>
<protein>
    <recommendedName>
        <fullName evidence="12">ABC transporter ATP-binding protein</fullName>
    </recommendedName>
</protein>
<dbReference type="GO" id="GO:0016887">
    <property type="term" value="F:ATP hydrolysis activity"/>
    <property type="evidence" value="ECO:0007669"/>
    <property type="project" value="InterPro"/>
</dbReference>